<evidence type="ECO:0000259" key="5">
    <source>
        <dbReference type="Pfam" id="PF15619"/>
    </source>
</evidence>
<evidence type="ECO:0000256" key="1">
    <source>
        <dbReference type="ARBA" id="ARBA00010229"/>
    </source>
</evidence>
<accession>A0A8J6KJ50</accession>
<evidence type="ECO:0000313" key="6">
    <source>
        <dbReference type="EMBL" id="KAG9493715.1"/>
    </source>
</evidence>
<dbReference type="AlphaFoldDB" id="A0A8J6KJ50"/>
<feature type="compositionally biased region" description="Low complexity" evidence="4">
    <location>
        <begin position="20"/>
        <end position="34"/>
    </location>
</feature>
<name>A0A8J6KJ50_ELECQ</name>
<evidence type="ECO:0000256" key="3">
    <source>
        <dbReference type="SAM" id="Coils"/>
    </source>
</evidence>
<feature type="compositionally biased region" description="Basic and acidic residues" evidence="4">
    <location>
        <begin position="39"/>
        <end position="67"/>
    </location>
</feature>
<comment type="caution">
    <text evidence="6">The sequence shown here is derived from an EMBL/GenBank/DDBJ whole genome shotgun (WGS) entry which is preliminary data.</text>
</comment>
<gene>
    <name evidence="6" type="ORF">GDO78_001539</name>
</gene>
<feature type="region of interest" description="Disordered" evidence="4">
    <location>
        <begin position="119"/>
        <end position="141"/>
    </location>
</feature>
<dbReference type="Pfam" id="PF15619">
    <property type="entry name" value="Lebercilin"/>
    <property type="match status" value="1"/>
</dbReference>
<sequence>MTSQSPYTQYDETDRRRGRSPSSQQDSTSIQTSTAKKSMKNDQDMARTERGRTRSVRDRSPNIDKSSDSYYSDDYENTTYGSERSPTPSSKNVSPCAKKTGYKVRSVTPVHNRGIKKMHTKFSSSKKAPRWGFRSQSLNKESPPKDIDVVTKRVLSARLLKINELRNELTELQLKLEEYQKENKALKRLQFRQEKALNKFEDTENEISQLISRHNNEIRTLKERLRKSQERERNTEKRLKDTEEELYRANVALKKLKQLSENKHLAEREELTKKVDLLESRLDDRERRVRELEKNIDLTQSSFQRQLIIEKKKVHDVQDDKKVLQEELQRVTQKLRDKERELDAKNIYALRLPKPSPKRDTEITPRKKGKSHGVNISVQTNDDASWLDFPPPPPVPTEDKLESEQEALEEDNLAEQLKKEAESIQREKQEAERRKREREQAERKQAQEEMLNRNKEQKLLEDKARQLREGRSVVHNPRKEVGEETITTTSKLDIQKDKKSSLMEQLFGNGSNATLPSISKFGDQDGLISNSSKLPVQDSSKTLPWDQNSKIEGKDDVFLSGDGKTSSSSRSRLQNTPARTSSIRAVKSVEDEIEELAL</sequence>
<evidence type="ECO:0000256" key="4">
    <source>
        <dbReference type="SAM" id="MobiDB-lite"/>
    </source>
</evidence>
<protein>
    <recommendedName>
        <fullName evidence="5">Lebercilin domain-containing protein</fullName>
    </recommendedName>
</protein>
<proteinExistence type="inferred from homology"/>
<dbReference type="GO" id="GO:0042073">
    <property type="term" value="P:intraciliary transport"/>
    <property type="evidence" value="ECO:0007669"/>
    <property type="project" value="TreeGrafter"/>
</dbReference>
<reference evidence="6" key="1">
    <citation type="thesis" date="2020" institute="ProQuest LLC" country="789 East Eisenhower Parkway, Ann Arbor, MI, USA">
        <title>Comparative Genomics and Chromosome Evolution.</title>
        <authorList>
            <person name="Mudd A.B."/>
        </authorList>
    </citation>
    <scope>NUCLEOTIDE SEQUENCE</scope>
    <source>
        <strain evidence="6">HN-11 Male</strain>
        <tissue evidence="6">Kidney and liver</tissue>
    </source>
</reference>
<keyword evidence="2 3" id="KW-0175">Coiled coil</keyword>
<feature type="compositionally biased region" description="Polar residues" evidence="4">
    <location>
        <begin position="374"/>
        <end position="383"/>
    </location>
</feature>
<dbReference type="PANTHER" id="PTHR16650">
    <property type="entry name" value="C21ORF13-RELATED"/>
    <property type="match status" value="1"/>
</dbReference>
<feature type="region of interest" description="Disordered" evidence="4">
    <location>
        <begin position="352"/>
        <end position="583"/>
    </location>
</feature>
<feature type="compositionally biased region" description="Polar residues" evidence="4">
    <location>
        <begin position="573"/>
        <end position="583"/>
    </location>
</feature>
<evidence type="ECO:0000313" key="7">
    <source>
        <dbReference type="Proteomes" id="UP000770717"/>
    </source>
</evidence>
<dbReference type="EMBL" id="WNTK01000001">
    <property type="protein sequence ID" value="KAG9493715.1"/>
    <property type="molecule type" value="Genomic_DNA"/>
</dbReference>
<dbReference type="InterPro" id="IPR026188">
    <property type="entry name" value="Lebercilin-like"/>
</dbReference>
<dbReference type="InterPro" id="IPR028933">
    <property type="entry name" value="Lebercilin_dom"/>
</dbReference>
<feature type="compositionally biased region" description="Polar residues" evidence="4">
    <location>
        <begin position="508"/>
        <end position="517"/>
    </location>
</feature>
<dbReference type="Proteomes" id="UP000770717">
    <property type="component" value="Unassembled WGS sequence"/>
</dbReference>
<feature type="compositionally biased region" description="Basic and acidic residues" evidence="4">
    <location>
        <begin position="416"/>
        <end position="482"/>
    </location>
</feature>
<feature type="compositionally biased region" description="Polar residues" evidence="4">
    <location>
        <begin position="527"/>
        <end position="548"/>
    </location>
</feature>
<feature type="region of interest" description="Disordered" evidence="4">
    <location>
        <begin position="1"/>
        <end position="100"/>
    </location>
</feature>
<feature type="compositionally biased region" description="Polar residues" evidence="4">
    <location>
        <begin position="1"/>
        <end position="10"/>
    </location>
</feature>
<organism evidence="6 7">
    <name type="scientific">Eleutherodactylus coqui</name>
    <name type="common">Puerto Rican coqui</name>
    <dbReference type="NCBI Taxonomy" id="57060"/>
    <lineage>
        <taxon>Eukaryota</taxon>
        <taxon>Metazoa</taxon>
        <taxon>Chordata</taxon>
        <taxon>Craniata</taxon>
        <taxon>Vertebrata</taxon>
        <taxon>Euteleostomi</taxon>
        <taxon>Amphibia</taxon>
        <taxon>Batrachia</taxon>
        <taxon>Anura</taxon>
        <taxon>Neobatrachia</taxon>
        <taxon>Hyloidea</taxon>
        <taxon>Eleutherodactylidae</taxon>
        <taxon>Eleutherodactylinae</taxon>
        <taxon>Eleutherodactylus</taxon>
        <taxon>Eleutherodactylus</taxon>
    </lineage>
</organism>
<dbReference type="PANTHER" id="PTHR16650:SF10">
    <property type="entry name" value="LEBERCILIN"/>
    <property type="match status" value="1"/>
</dbReference>
<feature type="coiled-coil region" evidence="3">
    <location>
        <begin position="155"/>
        <end position="345"/>
    </location>
</feature>
<evidence type="ECO:0000256" key="2">
    <source>
        <dbReference type="ARBA" id="ARBA00023054"/>
    </source>
</evidence>
<dbReference type="OrthoDB" id="2123794at2759"/>
<feature type="domain" description="Lebercilin" evidence="5">
    <location>
        <begin position="150"/>
        <end position="342"/>
    </location>
</feature>
<dbReference type="GO" id="GO:0005930">
    <property type="term" value="C:axoneme"/>
    <property type="evidence" value="ECO:0007669"/>
    <property type="project" value="TreeGrafter"/>
</dbReference>
<comment type="similarity">
    <text evidence="1">Belongs to the LCA5 family.</text>
</comment>
<feature type="compositionally biased region" description="Polar residues" evidence="4">
    <location>
        <begin position="77"/>
        <end position="93"/>
    </location>
</feature>
<keyword evidence="7" id="KW-1185">Reference proteome</keyword>
<feature type="compositionally biased region" description="Acidic residues" evidence="4">
    <location>
        <begin position="404"/>
        <end position="413"/>
    </location>
</feature>